<dbReference type="CDD" id="cd20913">
    <property type="entry name" value="DCAF15-CTD"/>
    <property type="match status" value="1"/>
</dbReference>
<feature type="compositionally biased region" description="Polar residues" evidence="1">
    <location>
        <begin position="362"/>
        <end position="371"/>
    </location>
</feature>
<gene>
    <name evidence="4" type="primary">LOC113218405</name>
</gene>
<evidence type="ECO:0000313" key="4">
    <source>
        <dbReference type="RefSeq" id="XP_026294530.1"/>
    </source>
</evidence>
<sequence length="981" mass="109360">MSDTSSVISCGSCDSDFNDDEKTRRSRPKKADHFLKRLYSREVGFSELRPTFPTPPARLKFPLKKTLPTAIHSHIFLGISSCGQLLITYTYTTDFDDRPISFNTIFKYRLHWWAFVPYAEARKVAEVTLFGNYNVYTPLYLAYCQWPKDSSKIVVFGRSNESNNGLVTQNIRSYVTVTAVPSLQNCQECQKVAASFEEEDIAASWDSCARLNCLVHGLTVHTSFDMAPPYPKFVATTSMKSTGRVVLNSGNFLHVIRVGLENVFDAKSSRKQSTDTCHLQSEQFIFRSRSLTSSNLNVRLSEYQNHALIGLDPSSPVAASPDHVGDNPSIVEELSIISQGYVGVSTTQNLCCRTDSLTLETDSDASSQRSAIMSPPLRRRAHSILPARSQQGRLSSKAEKAYDFNEQKDERIYESLSSFRKRRLADKKYEFSEEDTEDSENIVPFRLSRHSEVSIMPSPTYPLPPSPLAFSNKDRNANRSTSSIGDPPDGPCNLRWKSFAKTGSGPLNGETSGTYSPGSIFIDLNIEPDKVVLRPHNRNNSLLSPREQDLQRDVNKKSIAPHADNSSLSLPQSLLSPPPPPSPLMRLGPEKSDSIGFESILNIPTAVALHASDISKTSMSAKISDSTKNALSSKCIDNSKSSDSKKMVDLSVSTDFSKNAGSSKLNSLASKALDSSKSQDVNKTMDLSKTLNIAKFCDNPKHKDSTKRSLSDSEKEKLDSKIFWSKAGCTVQFERRFIEVDDELVSVITDIEDDDESGSTGFHSALPLEVHGTGYVQMQMISNAKAEKLMAPCALVHQMSFDIEQFCHEVAEVLCERAGMKFWYCNNYDVEIVDVCPQSADVICLAYMKIKATLKSKGVPKNKRLTNDRQQYQTSCLFVWNMSTSMCRVERAGHLERLETPQDEAELPDYRDIQFAPSSPEQAGDDWNPARKEAQELRNEGVWNCWGANQPPVTVMSNDSFLKGKSLEEIKHDESGISFVL</sequence>
<name>A0A6J1TSV2_FRAOC</name>
<dbReference type="KEGG" id="foc:113218405"/>
<evidence type="ECO:0000256" key="1">
    <source>
        <dbReference type="SAM" id="MobiDB-lite"/>
    </source>
</evidence>
<accession>A0A6J1TSV2</accession>
<dbReference type="InterPro" id="IPR032734">
    <property type="entry name" value="DCAF15_WD40"/>
</dbReference>
<dbReference type="CDD" id="cd20917">
    <property type="entry name" value="DCAF15-NTD"/>
    <property type="match status" value="1"/>
</dbReference>
<feature type="region of interest" description="Disordered" evidence="1">
    <location>
        <begin position="560"/>
        <end position="591"/>
    </location>
</feature>
<organism evidence="3 4">
    <name type="scientific">Frankliniella occidentalis</name>
    <name type="common">Western flower thrips</name>
    <name type="synonym">Euthrips occidentalis</name>
    <dbReference type="NCBI Taxonomy" id="133901"/>
    <lineage>
        <taxon>Eukaryota</taxon>
        <taxon>Metazoa</taxon>
        <taxon>Ecdysozoa</taxon>
        <taxon>Arthropoda</taxon>
        <taxon>Hexapoda</taxon>
        <taxon>Insecta</taxon>
        <taxon>Pterygota</taxon>
        <taxon>Neoptera</taxon>
        <taxon>Paraneoptera</taxon>
        <taxon>Thysanoptera</taxon>
        <taxon>Terebrantia</taxon>
        <taxon>Thripoidea</taxon>
        <taxon>Thripidae</taxon>
        <taxon>Frankliniella</taxon>
    </lineage>
</organism>
<dbReference type="GO" id="GO:0080008">
    <property type="term" value="C:Cul4-RING E3 ubiquitin ligase complex"/>
    <property type="evidence" value="ECO:0007669"/>
    <property type="project" value="TreeGrafter"/>
</dbReference>
<evidence type="ECO:0000313" key="3">
    <source>
        <dbReference type="Proteomes" id="UP000504606"/>
    </source>
</evidence>
<feature type="domain" description="DDB1- and CUL4-associated factor 15 WD40 repeat-containing" evidence="2">
    <location>
        <begin position="52"/>
        <end position="260"/>
    </location>
</feature>
<keyword evidence="3" id="KW-1185">Reference proteome</keyword>
<proteinExistence type="predicted"/>
<feature type="region of interest" description="Disordered" evidence="1">
    <location>
        <begin position="456"/>
        <end position="498"/>
    </location>
</feature>
<dbReference type="InterPro" id="IPR038914">
    <property type="entry name" value="DCAF15"/>
</dbReference>
<dbReference type="InterPro" id="IPR047319">
    <property type="entry name" value="DCAF15_C"/>
</dbReference>
<dbReference type="GeneID" id="113218405"/>
<dbReference type="PANTHER" id="PTHR28541:SF1">
    <property type="entry name" value="DDB1- AND CUL4-ASSOCIATED FACTOR 15"/>
    <property type="match status" value="1"/>
</dbReference>
<dbReference type="AlphaFoldDB" id="A0A6J1TSV2"/>
<dbReference type="GO" id="GO:0016567">
    <property type="term" value="P:protein ubiquitination"/>
    <property type="evidence" value="ECO:0007669"/>
    <property type="project" value="InterPro"/>
</dbReference>
<evidence type="ECO:0000259" key="2">
    <source>
        <dbReference type="Pfam" id="PF14939"/>
    </source>
</evidence>
<dbReference type="PANTHER" id="PTHR28541">
    <property type="entry name" value="DDB1- AND CUL4-ASSOCIATED FACTOR 15"/>
    <property type="match status" value="1"/>
</dbReference>
<dbReference type="Proteomes" id="UP000504606">
    <property type="component" value="Unplaced"/>
</dbReference>
<protein>
    <submittedName>
        <fullName evidence="4">Uncharacterized protein LOC113218405</fullName>
    </submittedName>
</protein>
<feature type="region of interest" description="Disordered" evidence="1">
    <location>
        <begin position="362"/>
        <end position="384"/>
    </location>
</feature>
<dbReference type="OrthoDB" id="6354267at2759"/>
<reference evidence="4" key="1">
    <citation type="submission" date="2025-08" db="UniProtKB">
        <authorList>
            <consortium name="RefSeq"/>
        </authorList>
    </citation>
    <scope>IDENTIFICATION</scope>
    <source>
        <tissue evidence="4">Whole organism</tissue>
    </source>
</reference>
<dbReference type="Pfam" id="PF14939">
    <property type="entry name" value="DCAF15_WD40"/>
    <property type="match status" value="1"/>
</dbReference>
<dbReference type="RefSeq" id="XP_026294530.1">
    <property type="nucleotide sequence ID" value="XM_026438745.2"/>
</dbReference>
<feature type="compositionally biased region" description="Low complexity" evidence="1">
    <location>
        <begin position="566"/>
        <end position="575"/>
    </location>
</feature>